<name>A0AB33XT83_LACRH</name>
<dbReference type="Proteomes" id="UP000009352">
    <property type="component" value="Unassembled WGS sequence"/>
</dbReference>
<organism evidence="1 2">
    <name type="scientific">Lacticaseibacillus rhamnosus LRHMDP3</name>
    <dbReference type="NCBI Taxonomy" id="1203259"/>
    <lineage>
        <taxon>Bacteria</taxon>
        <taxon>Bacillati</taxon>
        <taxon>Bacillota</taxon>
        <taxon>Bacilli</taxon>
        <taxon>Lactobacillales</taxon>
        <taxon>Lactobacillaceae</taxon>
        <taxon>Lacticaseibacillus</taxon>
    </lineage>
</organism>
<comment type="caution">
    <text evidence="1">The sequence shown here is derived from an EMBL/GenBank/DDBJ whole genome shotgun (WGS) entry which is preliminary data.</text>
</comment>
<dbReference type="NCBIfam" id="NF040509">
    <property type="entry name" value="Lacto_palin_RPT"/>
    <property type="match status" value="1"/>
</dbReference>
<dbReference type="AntiFam" id="ANF00266">
    <property type="entry name" value="DNA repeat translations related to WP_020751851.1"/>
</dbReference>
<sequence>MAKTGPSRLRPFGFWLTPITRLLAQGAGCKDLRHNGQSPAITLKAA</sequence>
<evidence type="ECO:0000313" key="2">
    <source>
        <dbReference type="Proteomes" id="UP000009352"/>
    </source>
</evidence>
<protein>
    <submittedName>
        <fullName evidence="1">Malolactic regulator</fullName>
    </submittedName>
</protein>
<accession>A0AB33XT83</accession>
<dbReference type="AlphaFoldDB" id="A0AB33XT83"/>
<evidence type="ECO:0000313" key="1">
    <source>
        <dbReference type="EMBL" id="EKS50178.1"/>
    </source>
</evidence>
<reference evidence="1 2" key="1">
    <citation type="journal article" date="2013" name="Genome Announc.">
        <title>Draft Genome Sequence of Staphylococcus simulans UMC-CNS-990, Isolated from a Case of Chronic Bovine Mastitis.</title>
        <authorList>
            <person name="Calcutt M.J."/>
            <person name="Foecking M.F."/>
            <person name="Hsieh H.Y."/>
            <person name="Perry J."/>
            <person name="Stewart G.C."/>
            <person name="Middleton J.R."/>
        </authorList>
    </citation>
    <scope>NUCLEOTIDE SEQUENCE [LARGE SCALE GENOMIC DNA]</scope>
    <source>
        <strain evidence="1 2">LRHMDP3</strain>
    </source>
</reference>
<proteinExistence type="predicted"/>
<dbReference type="EMBL" id="AMQX01000010">
    <property type="protein sequence ID" value="EKS50178.1"/>
    <property type="molecule type" value="Genomic_DNA"/>
</dbReference>
<gene>
    <name evidence="1" type="ORF">LRHMDP3_2002</name>
</gene>